<keyword evidence="5" id="KW-0342">GTP-binding</keyword>
<keyword evidence="8" id="KW-1185">Reference proteome</keyword>
<gene>
    <name evidence="7" type="ORF">YASMINEVIRUS_913</name>
</gene>
<name>A0A5K0U9P9_9VIRU</name>
<dbReference type="Gene3D" id="3.40.50.10050">
    <property type="entry name" value="Translation initiation factor IF- 2, domain 3"/>
    <property type="match status" value="1"/>
</dbReference>
<reference evidence="7 8" key="1">
    <citation type="submission" date="2018-10" db="EMBL/GenBank/DDBJ databases">
        <authorList>
            <consortium name="IHU Genomes"/>
        </authorList>
    </citation>
    <scope>NUCLEOTIDE SEQUENCE [LARGE SCALE GENOMIC DNA]</scope>
    <source>
        <strain evidence="7 8">A1</strain>
    </source>
</reference>
<dbReference type="NCBIfam" id="TIGR00231">
    <property type="entry name" value="small_GTP"/>
    <property type="match status" value="1"/>
</dbReference>
<comment type="caution">
    <text evidence="7">The sequence shown here is derived from an EMBL/GenBank/DDBJ whole genome shotgun (WGS) entry which is preliminary data.</text>
</comment>
<dbReference type="SUPFAM" id="SSF50447">
    <property type="entry name" value="Translation proteins"/>
    <property type="match status" value="1"/>
</dbReference>
<dbReference type="SUPFAM" id="SSF52156">
    <property type="entry name" value="Initiation factor IF2/eIF5b, domain 3"/>
    <property type="match status" value="1"/>
</dbReference>
<dbReference type="InterPro" id="IPR036925">
    <property type="entry name" value="TIF_IF2_dom3_sf"/>
</dbReference>
<evidence type="ECO:0000313" key="8">
    <source>
        <dbReference type="Proteomes" id="UP000594342"/>
    </source>
</evidence>
<dbReference type="InterPro" id="IPR005225">
    <property type="entry name" value="Small_GTP-bd"/>
</dbReference>
<dbReference type="InterPro" id="IPR000795">
    <property type="entry name" value="T_Tr_GTP-bd_dom"/>
</dbReference>
<keyword evidence="3" id="KW-0547">Nucleotide-binding</keyword>
<accession>A0A5K0U9P9</accession>
<dbReference type="PRINTS" id="PR00315">
    <property type="entry name" value="ELONGATNFCT"/>
</dbReference>
<evidence type="ECO:0000256" key="3">
    <source>
        <dbReference type="ARBA" id="ARBA00022741"/>
    </source>
</evidence>
<protein>
    <submittedName>
        <fullName evidence="7">PHD finger-like domain-containing protein 5A</fullName>
    </submittedName>
</protein>
<dbReference type="Proteomes" id="UP000594342">
    <property type="component" value="Unassembled WGS sequence"/>
</dbReference>
<evidence type="ECO:0000259" key="6">
    <source>
        <dbReference type="PROSITE" id="PS51722"/>
    </source>
</evidence>
<comment type="similarity">
    <text evidence="1">Belongs to the TRAFAC class translation factor GTPase superfamily. Classic translation factor GTPase family. IF-2 subfamily.</text>
</comment>
<evidence type="ECO:0000256" key="1">
    <source>
        <dbReference type="ARBA" id="ARBA00007733"/>
    </source>
</evidence>
<dbReference type="GO" id="GO:0005525">
    <property type="term" value="F:GTP binding"/>
    <property type="evidence" value="ECO:0007669"/>
    <property type="project" value="UniProtKB-KW"/>
</dbReference>
<dbReference type="Gene3D" id="2.40.30.10">
    <property type="entry name" value="Translation factors"/>
    <property type="match status" value="2"/>
</dbReference>
<dbReference type="InterPro" id="IPR027417">
    <property type="entry name" value="P-loop_NTPase"/>
</dbReference>
<dbReference type="Gene3D" id="3.40.50.300">
    <property type="entry name" value="P-loop containing nucleotide triphosphate hydrolases"/>
    <property type="match status" value="1"/>
</dbReference>
<dbReference type="PANTHER" id="PTHR43381:SF4">
    <property type="entry name" value="EUKARYOTIC TRANSLATION INITIATION FACTOR 5B"/>
    <property type="match status" value="1"/>
</dbReference>
<dbReference type="Pfam" id="PF14578">
    <property type="entry name" value="GTP_EFTU_D4"/>
    <property type="match status" value="1"/>
</dbReference>
<dbReference type="PANTHER" id="PTHR43381">
    <property type="entry name" value="TRANSLATION INITIATION FACTOR IF-2-RELATED"/>
    <property type="match status" value="1"/>
</dbReference>
<dbReference type="GO" id="GO:0003924">
    <property type="term" value="F:GTPase activity"/>
    <property type="evidence" value="ECO:0007669"/>
    <property type="project" value="InterPro"/>
</dbReference>
<evidence type="ECO:0000256" key="4">
    <source>
        <dbReference type="ARBA" id="ARBA00022917"/>
    </source>
</evidence>
<evidence type="ECO:0000256" key="2">
    <source>
        <dbReference type="ARBA" id="ARBA00022540"/>
    </source>
</evidence>
<organism evidence="7 8">
    <name type="scientific">Yasminevirus sp. GU-2018</name>
    <dbReference type="NCBI Taxonomy" id="2420051"/>
    <lineage>
        <taxon>Viruses</taxon>
        <taxon>Varidnaviria</taxon>
        <taxon>Bamfordvirae</taxon>
        <taxon>Nucleocytoviricota</taxon>
        <taxon>Megaviricetes</taxon>
        <taxon>Imitervirales</taxon>
        <taxon>Mimiviridae</taxon>
        <taxon>Klosneuvirinae</taxon>
        <taxon>Yasminevirus</taxon>
        <taxon>Yasminevirus saudimassiliense</taxon>
    </lineage>
</organism>
<dbReference type="Pfam" id="PF00009">
    <property type="entry name" value="GTP_EFTU"/>
    <property type="match status" value="1"/>
</dbReference>
<evidence type="ECO:0000256" key="5">
    <source>
        <dbReference type="ARBA" id="ARBA00023134"/>
    </source>
</evidence>
<dbReference type="InterPro" id="IPR009000">
    <property type="entry name" value="Transl_B-barrel_sf"/>
</dbReference>
<evidence type="ECO:0000313" key="7">
    <source>
        <dbReference type="EMBL" id="VBB18450.1"/>
    </source>
</evidence>
<dbReference type="InterPro" id="IPR029459">
    <property type="entry name" value="EFTU-type"/>
</dbReference>
<dbReference type="SUPFAM" id="SSF52540">
    <property type="entry name" value="P-loop containing nucleoside triphosphate hydrolases"/>
    <property type="match status" value="1"/>
</dbReference>
<proteinExistence type="inferred from homology"/>
<keyword evidence="2" id="KW-0396">Initiation factor</keyword>
<feature type="domain" description="Tr-type G" evidence="6">
    <location>
        <begin position="9"/>
        <end position="226"/>
    </location>
</feature>
<sequence length="609" mass="69334">MTSQSRVNLQTPCCAVLGHVDVGKTKLLDLMRNTTTDEASGITQQIGTTLYSRERLEKLVGDNLRTKINLDSLLMIDTPGHECFDTIRYVALMVTDVVILMVDMIKGLEKQTIHIISLLQKHNVPYIICLNKMDRIYGWAKPSPKDALNMANVIKRMTKTKIKDRFDDYVRKVQLKLYDYEVNSELYYQNRSPQDTVNIVPISAETGEGVPDLVMLISAMAEKRYLSDKLIDSNLTYGYILDTHYDKSHGKYLVALHRNGTLLRGDVVLIGGREFRVKHILTNSDNREIKDDHKFGRVESVNRSIGLGLLLEPEDTNTNNIDDIEPASMYISKTSFDTVLSVLDLTTLARASTSREEYEQRWGSYLCPSDEPGAQVVAPSYVMMDGLLHMLTFDASDSTMEQNHKLKSQKQNKQEKTQLGQKHSIERYKVGKIDKKDIMMASKWIDRARDQVSKLEAGRYSLILSYDPSLESLPKEVLETAKSFNVVILHSNVVYKLIELYNEHLEEIDRKIERLSKRASATIKVIPKYVFRTSNPMLFGVTVTNGSLKVGQQIFTDEDLSVRIGKIESMQKNKTEVTFADTNDEVCIKVDTTKQIDKDFDREATLWSA</sequence>
<dbReference type="PROSITE" id="PS51722">
    <property type="entry name" value="G_TR_2"/>
    <property type="match status" value="1"/>
</dbReference>
<dbReference type="InterPro" id="IPR015760">
    <property type="entry name" value="TIF_IF2"/>
</dbReference>
<dbReference type="EMBL" id="UPSH01000001">
    <property type="protein sequence ID" value="VBB18450.1"/>
    <property type="molecule type" value="Genomic_DNA"/>
</dbReference>
<keyword evidence="4" id="KW-0648">Protein biosynthesis</keyword>